<evidence type="ECO:0000313" key="2">
    <source>
        <dbReference type="WBParaSite" id="Hba_15588"/>
    </source>
</evidence>
<dbReference type="WBParaSite" id="Hba_15588">
    <property type="protein sequence ID" value="Hba_15588"/>
    <property type="gene ID" value="Hba_15588"/>
</dbReference>
<name>A0A1I7XD16_HETBA</name>
<sequence length="146" mass="16986">MYAKNFTLMYEVISLVEEVYCIILMGVASIPFKYAAGFYNSLVVPEGIRQYNLEYIKVNMKSDSVGVERHVVKTSEYSYRILSIVQVLRSTVELKSRKNKREKQSKSRCCSTAQREWYTMPNGRTGLVVRFNKTNRETLEHVCPNH</sequence>
<protein>
    <submittedName>
        <fullName evidence="2">Transmembrane protein</fullName>
    </submittedName>
</protein>
<accession>A0A1I7XD16</accession>
<organism evidence="1 2">
    <name type="scientific">Heterorhabditis bacteriophora</name>
    <name type="common">Entomopathogenic nematode worm</name>
    <dbReference type="NCBI Taxonomy" id="37862"/>
    <lineage>
        <taxon>Eukaryota</taxon>
        <taxon>Metazoa</taxon>
        <taxon>Ecdysozoa</taxon>
        <taxon>Nematoda</taxon>
        <taxon>Chromadorea</taxon>
        <taxon>Rhabditida</taxon>
        <taxon>Rhabditina</taxon>
        <taxon>Rhabditomorpha</taxon>
        <taxon>Strongyloidea</taxon>
        <taxon>Heterorhabditidae</taxon>
        <taxon>Heterorhabditis</taxon>
    </lineage>
</organism>
<proteinExistence type="predicted"/>
<evidence type="ECO:0000313" key="1">
    <source>
        <dbReference type="Proteomes" id="UP000095283"/>
    </source>
</evidence>
<dbReference type="AlphaFoldDB" id="A0A1I7XD16"/>
<dbReference type="Proteomes" id="UP000095283">
    <property type="component" value="Unplaced"/>
</dbReference>
<reference evidence="2" key="1">
    <citation type="submission" date="2016-11" db="UniProtKB">
        <authorList>
            <consortium name="WormBaseParasite"/>
        </authorList>
    </citation>
    <scope>IDENTIFICATION</scope>
</reference>
<keyword evidence="1" id="KW-1185">Reference proteome</keyword>